<accession>A0ABT4ABE7</accession>
<dbReference type="Proteomes" id="UP001207654">
    <property type="component" value="Unassembled WGS sequence"/>
</dbReference>
<name>A0ABT4ABE7_9BACT</name>
<evidence type="ECO:0000313" key="3">
    <source>
        <dbReference type="Proteomes" id="UP001207654"/>
    </source>
</evidence>
<reference evidence="2 3" key="1">
    <citation type="submission" date="2022-11" db="EMBL/GenBank/DDBJ databases">
        <title>Minimal conservation of predation-associated metabolite biosynthetic gene clusters underscores biosynthetic potential of Myxococcota including descriptions for ten novel species: Archangium lansinium sp. nov., Myxococcus landrumus sp. nov., Nannocystis bai.</title>
        <authorList>
            <person name="Ahearne A."/>
            <person name="Stevens C."/>
            <person name="Phillips K."/>
        </authorList>
    </citation>
    <scope>NUCLEOTIDE SEQUENCE [LARGE SCALE GENOMIC DNA]</scope>
    <source>
        <strain evidence="2 3">MIWBW</strain>
    </source>
</reference>
<protein>
    <submittedName>
        <fullName evidence="2">Dickkopf-related protein</fullName>
    </submittedName>
</protein>
<comment type="caution">
    <text evidence="2">The sequence shown here is derived from an EMBL/GenBank/DDBJ whole genome shotgun (WGS) entry which is preliminary data.</text>
</comment>
<feature type="chain" id="PRO_5046824933" evidence="1">
    <location>
        <begin position="21"/>
        <end position="864"/>
    </location>
</feature>
<proteinExistence type="predicted"/>
<feature type="signal peptide" evidence="1">
    <location>
        <begin position="1"/>
        <end position="20"/>
    </location>
</feature>
<keyword evidence="1" id="KW-0732">Signal</keyword>
<dbReference type="EMBL" id="JAPNKA010000001">
    <property type="protein sequence ID" value="MCY1079005.1"/>
    <property type="molecule type" value="Genomic_DNA"/>
</dbReference>
<evidence type="ECO:0000313" key="2">
    <source>
        <dbReference type="EMBL" id="MCY1079005.1"/>
    </source>
</evidence>
<dbReference type="InterPro" id="IPR008969">
    <property type="entry name" value="CarboxyPept-like_regulatory"/>
</dbReference>
<gene>
    <name evidence="2" type="ORF">OV287_31545</name>
</gene>
<evidence type="ECO:0000256" key="1">
    <source>
        <dbReference type="SAM" id="SignalP"/>
    </source>
</evidence>
<dbReference type="SUPFAM" id="SSF49464">
    <property type="entry name" value="Carboxypeptidase regulatory domain-like"/>
    <property type="match status" value="1"/>
</dbReference>
<organism evidence="2 3">
    <name type="scientific">Archangium lansingense</name>
    <dbReference type="NCBI Taxonomy" id="2995310"/>
    <lineage>
        <taxon>Bacteria</taxon>
        <taxon>Pseudomonadati</taxon>
        <taxon>Myxococcota</taxon>
        <taxon>Myxococcia</taxon>
        <taxon>Myxococcales</taxon>
        <taxon>Cystobacterineae</taxon>
        <taxon>Archangiaceae</taxon>
        <taxon>Archangium</taxon>
    </lineage>
</organism>
<keyword evidence="3" id="KW-1185">Reference proteome</keyword>
<dbReference type="PROSITE" id="PS51257">
    <property type="entry name" value="PROKAR_LIPOPROTEIN"/>
    <property type="match status" value="1"/>
</dbReference>
<dbReference type="RefSeq" id="WP_267537761.1">
    <property type="nucleotide sequence ID" value="NZ_JAPNKA010000001.1"/>
</dbReference>
<sequence length="864" mass="89600">MNPPLRLALCAVLLSSLWTACGPSEPNVPGKPVDTPTGSCQVDQDCPDPGLFFCDTVTSRCQAACRTQEDCTAEKRGEYRIAECEGNPLGCRCDNSRCRVAQCSADAECAVSGQVCRNGRCGAAPEASAVTACRVTPEYVVGREGTSARFSVLAMDAAGRAVVVPSGAAWTALDESVDGGGTGVESTFVLTEATVGARELVQAKVGGATCTARVSVLGAAVVSGQLRAVVRDELTGRPIDGAAVVVADGKGAVTATATTDASGVVTLAAPAEAGSVSVFHQAFSYLTVAHEGPGGPMDLALPLRRNPTDRYGGYKGTFRNMPASQDMHTGIVGLSAPDAVTDLSASLVTGPVRRVAFTMGGQAREATLPAGAYVVLPGSTLQVTDVSTQGLAGVCGTEASVTSGACGTRTAWALGGDIPLNALPLLSGGTMDVGQLLAQTIPLLRTFSSSVVRDVEFGLEVTPRNADTDAPDYGDQKHFATVDHDFQTDQRMELGFQFAVRVPDLPPYRGAWMDSAAVLGAVRVPGRGVVPLGLGMGVNTNPVDPKTDTQVGLPGPGLVSMRMAPAHHGLEGSPYELMITASSSAATDATAGAASSALIHRTLEKLPFDPKGGTPVAVSGPFLPTPEGARYNYNQVAARGLEGRQLRFIAAPVLPAATVLRAMFTDRKEHRWVVLMDVARAATGVRLPVPPTGFEDRTYYGDTVGSRSPLGMQALVVRRTGTSSGTAVNLHGLVDADGVDLEHLGELTVAWSALDYGRPLVRWVEPAEDGQLVGRGSKVKVRVSFFRVGSNPVEDDGYVRLTFAGGTGCEGQVPGNVVDAQGQVELLLPMNCTGTGVELTATLVDTAGVELSPPVWSKRTLTIN</sequence>